<dbReference type="AlphaFoldDB" id="A0A1R3J367"/>
<comment type="caution">
    <text evidence="1">The sequence shown here is derived from an EMBL/GenBank/DDBJ whole genome shotgun (WGS) entry which is preliminary data.</text>
</comment>
<gene>
    <name evidence="1" type="ORF">CCACVL1_07938</name>
</gene>
<dbReference type="Proteomes" id="UP000188268">
    <property type="component" value="Unassembled WGS sequence"/>
</dbReference>
<dbReference type="Gramene" id="OMO89281">
    <property type="protein sequence ID" value="OMO89281"/>
    <property type="gene ID" value="CCACVL1_07938"/>
</dbReference>
<name>A0A1R3J367_COCAP</name>
<protein>
    <submittedName>
        <fullName evidence="1">Uncharacterized protein</fullName>
    </submittedName>
</protein>
<accession>A0A1R3J367</accession>
<organism evidence="1 2">
    <name type="scientific">Corchorus capsularis</name>
    <name type="common">Jute</name>
    <dbReference type="NCBI Taxonomy" id="210143"/>
    <lineage>
        <taxon>Eukaryota</taxon>
        <taxon>Viridiplantae</taxon>
        <taxon>Streptophyta</taxon>
        <taxon>Embryophyta</taxon>
        <taxon>Tracheophyta</taxon>
        <taxon>Spermatophyta</taxon>
        <taxon>Magnoliopsida</taxon>
        <taxon>eudicotyledons</taxon>
        <taxon>Gunneridae</taxon>
        <taxon>Pentapetalae</taxon>
        <taxon>rosids</taxon>
        <taxon>malvids</taxon>
        <taxon>Malvales</taxon>
        <taxon>Malvaceae</taxon>
        <taxon>Grewioideae</taxon>
        <taxon>Apeibeae</taxon>
        <taxon>Corchorus</taxon>
    </lineage>
</organism>
<keyword evidence="2" id="KW-1185">Reference proteome</keyword>
<proteinExistence type="predicted"/>
<evidence type="ECO:0000313" key="1">
    <source>
        <dbReference type="EMBL" id="OMO89281.1"/>
    </source>
</evidence>
<evidence type="ECO:0000313" key="2">
    <source>
        <dbReference type="Proteomes" id="UP000188268"/>
    </source>
</evidence>
<dbReference type="EMBL" id="AWWV01008770">
    <property type="protein sequence ID" value="OMO89281.1"/>
    <property type="molecule type" value="Genomic_DNA"/>
</dbReference>
<sequence>MHGLTHSGQIPANFLTDMSLISTNGHHSV</sequence>
<reference evidence="1 2" key="1">
    <citation type="submission" date="2013-09" db="EMBL/GenBank/DDBJ databases">
        <title>Corchorus capsularis genome sequencing.</title>
        <authorList>
            <person name="Alam M."/>
            <person name="Haque M.S."/>
            <person name="Islam M.S."/>
            <person name="Emdad E.M."/>
            <person name="Islam M.M."/>
            <person name="Ahmed B."/>
            <person name="Halim A."/>
            <person name="Hossen Q.M.M."/>
            <person name="Hossain M.Z."/>
            <person name="Ahmed R."/>
            <person name="Khan M.M."/>
            <person name="Islam R."/>
            <person name="Rashid M.M."/>
            <person name="Khan S.A."/>
            <person name="Rahman M.S."/>
            <person name="Alam M."/>
        </authorList>
    </citation>
    <scope>NUCLEOTIDE SEQUENCE [LARGE SCALE GENOMIC DNA]</scope>
    <source>
        <strain evidence="2">cv. CVL-1</strain>
        <tissue evidence="1">Whole seedling</tissue>
    </source>
</reference>